<dbReference type="RefSeq" id="WP_285740974.1">
    <property type="nucleotide sequence ID" value="NZ_BSSA01000066.1"/>
</dbReference>
<comment type="caution">
    <text evidence="1">The sequence shown here is derived from an EMBL/GenBank/DDBJ whole genome shotgun (WGS) entry which is preliminary data.</text>
</comment>
<evidence type="ECO:0000313" key="1">
    <source>
        <dbReference type="EMBL" id="GLW75452.1"/>
    </source>
</evidence>
<accession>A0A9W6V7N9</accession>
<proteinExistence type="predicted"/>
<dbReference type="AlphaFoldDB" id="A0A9W6V7N9"/>
<sequence>MGEVEQRAAARRRVQRQARGLAAEQIGAHLVAARDWERHSGRDEYAGPGPAWEVQEWERISALVAEGGAGAVYDVAADEQAQEWLAEAEQRVQAGRRARQQRPVPGPLRPPVDRVEVRVVVPGEAGRRLEALAAGLGWSAERVLAVLAEHVQVDNEGLVHVPAVTVTAAPPGPEPHRERLPVLYRERPRYGREDYGEGYDGPALDW</sequence>
<reference evidence="1" key="1">
    <citation type="submission" date="2023-02" db="EMBL/GenBank/DDBJ databases">
        <title>Kitasatospora phosalacinea NBRC 14627.</title>
        <authorList>
            <person name="Ichikawa N."/>
            <person name="Sato H."/>
            <person name="Tonouchi N."/>
        </authorList>
    </citation>
    <scope>NUCLEOTIDE SEQUENCE</scope>
    <source>
        <strain evidence="1">NBRC 14627</strain>
    </source>
</reference>
<name>A0A9W6V7N9_9ACTN</name>
<dbReference type="Proteomes" id="UP001165041">
    <property type="component" value="Unassembled WGS sequence"/>
</dbReference>
<evidence type="ECO:0000313" key="2">
    <source>
        <dbReference type="Proteomes" id="UP001165041"/>
    </source>
</evidence>
<protein>
    <submittedName>
        <fullName evidence="1">Uncharacterized protein</fullName>
    </submittedName>
</protein>
<gene>
    <name evidence="1" type="ORF">Kpho02_77490</name>
</gene>
<organism evidence="1 2">
    <name type="scientific">Kitasatospora phosalacinea</name>
    <dbReference type="NCBI Taxonomy" id="2065"/>
    <lineage>
        <taxon>Bacteria</taxon>
        <taxon>Bacillati</taxon>
        <taxon>Actinomycetota</taxon>
        <taxon>Actinomycetes</taxon>
        <taxon>Kitasatosporales</taxon>
        <taxon>Streptomycetaceae</taxon>
        <taxon>Kitasatospora</taxon>
    </lineage>
</organism>
<dbReference type="EMBL" id="BSSA01000066">
    <property type="protein sequence ID" value="GLW75452.1"/>
    <property type="molecule type" value="Genomic_DNA"/>
</dbReference>